<dbReference type="OMA" id="MKKEAHP"/>
<dbReference type="InterPro" id="IPR045249">
    <property type="entry name" value="HARBI1-like"/>
</dbReference>
<keyword evidence="7" id="KW-0539">Nucleus</keyword>
<proteinExistence type="inferred from homology"/>
<keyword evidence="6" id="KW-0378">Hydrolase</keyword>
<reference evidence="9" key="1">
    <citation type="submission" date="2019-06" db="EMBL/GenBank/DDBJ databases">
        <authorList>
            <consortium name="Wellcome Sanger Institute Data Sharing"/>
        </authorList>
    </citation>
    <scope>NUCLEOTIDE SEQUENCE [LARGE SCALE GENOMIC DNA]</scope>
</reference>
<gene>
    <name evidence="9" type="primary">LOC115387447</name>
</gene>
<sequence>MEVREHVLSAGRAVLDMVEREWQPLSAGELELRLDQAVEEILESGLRAQLDARPAPSAVYLQLLQSRVKGESPVLQTIPAAAAAAAAVPKEEGEAAADSLQEPDSVHGAAVKYISDLLQSSTSRVRLAGRARLSLPHTVLLSLTLLSERLSYRCVSRRFRLEKGNIHRIFFSFCKRVNTLQQKIIRWPEGQDAVDALVPLSSLLVKDDEEAEEQSVPQVLGVLGHARVPIRLPIGKHDVDSALPEVRRMRREAPPDSWLNLELVSDRRGRFLHCRVSRGSDAERGGALADRLRRKPELMPPGSVLVARAGYPLTARVLTPYATSSPGSREKLFNKTLEQHLHGLDQAVAGLRARFQKLRYLDIGNYERARAVALTACVLHNVFLDIGKAAAVQGAVEREETTPLEGDVDEEGVRSRDAIAQLLFAKSSSG</sequence>
<dbReference type="PANTHER" id="PTHR22930">
    <property type="match status" value="1"/>
</dbReference>
<dbReference type="GO" id="GO:0004518">
    <property type="term" value="F:nuclease activity"/>
    <property type="evidence" value="ECO:0007669"/>
    <property type="project" value="UniProtKB-KW"/>
</dbReference>
<evidence type="ECO:0000256" key="5">
    <source>
        <dbReference type="ARBA" id="ARBA00022723"/>
    </source>
</evidence>
<evidence type="ECO:0000256" key="6">
    <source>
        <dbReference type="ARBA" id="ARBA00022801"/>
    </source>
</evidence>
<feature type="domain" description="DDE Tnp4" evidence="8">
    <location>
        <begin position="259"/>
        <end position="381"/>
    </location>
</feature>
<dbReference type="Proteomes" id="UP000472267">
    <property type="component" value="Chromosome 4"/>
</dbReference>
<reference evidence="9" key="2">
    <citation type="submission" date="2025-08" db="UniProtKB">
        <authorList>
            <consortium name="Ensembl"/>
        </authorList>
    </citation>
    <scope>IDENTIFICATION</scope>
</reference>
<dbReference type="Pfam" id="PF13359">
    <property type="entry name" value="DDE_Tnp_4"/>
    <property type="match status" value="1"/>
</dbReference>
<organism evidence="9 10">
    <name type="scientific">Salarias fasciatus</name>
    <name type="common">Jewelled blenny</name>
    <name type="synonym">Blennius fasciatus</name>
    <dbReference type="NCBI Taxonomy" id="181472"/>
    <lineage>
        <taxon>Eukaryota</taxon>
        <taxon>Metazoa</taxon>
        <taxon>Chordata</taxon>
        <taxon>Craniata</taxon>
        <taxon>Vertebrata</taxon>
        <taxon>Euteleostomi</taxon>
        <taxon>Actinopterygii</taxon>
        <taxon>Neopterygii</taxon>
        <taxon>Teleostei</taxon>
        <taxon>Neoteleostei</taxon>
        <taxon>Acanthomorphata</taxon>
        <taxon>Ovalentaria</taxon>
        <taxon>Blenniimorphae</taxon>
        <taxon>Blenniiformes</taxon>
        <taxon>Blennioidei</taxon>
        <taxon>Blenniidae</taxon>
        <taxon>Salariinae</taxon>
        <taxon>Salarias</taxon>
    </lineage>
</organism>
<comment type="subcellular location">
    <subcellularLocation>
        <location evidence="2">Nucleus</location>
    </subcellularLocation>
</comment>
<protein>
    <submittedName>
        <fullName evidence="9">Elongin B</fullName>
    </submittedName>
</protein>
<evidence type="ECO:0000256" key="2">
    <source>
        <dbReference type="ARBA" id="ARBA00004123"/>
    </source>
</evidence>
<dbReference type="InterPro" id="IPR027806">
    <property type="entry name" value="HARBI1_dom"/>
</dbReference>
<evidence type="ECO:0000256" key="4">
    <source>
        <dbReference type="ARBA" id="ARBA00022722"/>
    </source>
</evidence>
<dbReference type="GO" id="GO:0016787">
    <property type="term" value="F:hydrolase activity"/>
    <property type="evidence" value="ECO:0007669"/>
    <property type="project" value="UniProtKB-KW"/>
</dbReference>
<evidence type="ECO:0000313" key="9">
    <source>
        <dbReference type="Ensembl" id="ENSSFAP00005023816.1"/>
    </source>
</evidence>
<keyword evidence="4" id="KW-0540">Nuclease</keyword>
<dbReference type="GO" id="GO:0046872">
    <property type="term" value="F:metal ion binding"/>
    <property type="evidence" value="ECO:0007669"/>
    <property type="project" value="UniProtKB-KW"/>
</dbReference>
<reference evidence="9" key="3">
    <citation type="submission" date="2025-09" db="UniProtKB">
        <authorList>
            <consortium name="Ensembl"/>
        </authorList>
    </citation>
    <scope>IDENTIFICATION</scope>
</reference>
<dbReference type="AlphaFoldDB" id="A0A672GYT2"/>
<evidence type="ECO:0000313" key="10">
    <source>
        <dbReference type="Proteomes" id="UP000472267"/>
    </source>
</evidence>
<comment type="similarity">
    <text evidence="3">Belongs to the HARBI1 family.</text>
</comment>
<comment type="cofactor">
    <cofactor evidence="1">
        <name>a divalent metal cation</name>
        <dbReference type="ChEBI" id="CHEBI:60240"/>
    </cofactor>
</comment>
<evidence type="ECO:0000256" key="1">
    <source>
        <dbReference type="ARBA" id="ARBA00001968"/>
    </source>
</evidence>
<evidence type="ECO:0000256" key="7">
    <source>
        <dbReference type="ARBA" id="ARBA00023242"/>
    </source>
</evidence>
<name>A0A672GYT2_SALFA</name>
<dbReference type="Ensembl" id="ENSSFAT00005024780.1">
    <property type="protein sequence ID" value="ENSSFAP00005023816.1"/>
    <property type="gene ID" value="ENSSFAG00005012281.1"/>
</dbReference>
<dbReference type="InParanoid" id="A0A672GYT2"/>
<accession>A0A672GYT2</accession>
<evidence type="ECO:0000259" key="8">
    <source>
        <dbReference type="Pfam" id="PF13359"/>
    </source>
</evidence>
<evidence type="ECO:0000256" key="3">
    <source>
        <dbReference type="ARBA" id="ARBA00006958"/>
    </source>
</evidence>
<dbReference type="GO" id="GO:0005634">
    <property type="term" value="C:nucleus"/>
    <property type="evidence" value="ECO:0007669"/>
    <property type="project" value="UniProtKB-SubCell"/>
</dbReference>
<dbReference type="PANTHER" id="PTHR22930:SF255">
    <property type="entry name" value="ELONGIN B"/>
    <property type="match status" value="1"/>
</dbReference>
<keyword evidence="5" id="KW-0479">Metal-binding</keyword>
<keyword evidence="10" id="KW-1185">Reference proteome</keyword>